<sequence length="280" mass="31272">MKAWIASTFGGSVKKIADKLEEVDRKTSAAIQDRGKKRMEEAEEEKQDGGSSEKRKREFASPAAARSRSKSRSKSVGGDIKVQPLRINISDDDDERRAGEKQRVNTRIDETQEHQVNVREGEKLDEIKNVLQALMGKTEASGSSPTKNCGGNKGGTSDNMKKEHCMEVEAKVQVVKSVKEKAVMAQEEVIEYMRCCLDYYMTLKEVKAMCKKRDARCDRKDKGAWELAKQDTDQFAKLVNNTEGEEDDEGEGNSTREEDEEDCNSGGEDNDEEEGDVSGN</sequence>
<evidence type="ECO:0000256" key="1">
    <source>
        <dbReference type="SAM" id="MobiDB-lite"/>
    </source>
</evidence>
<feature type="region of interest" description="Disordered" evidence="1">
    <location>
        <begin position="138"/>
        <end position="160"/>
    </location>
</feature>
<feature type="compositionally biased region" description="Acidic residues" evidence="1">
    <location>
        <begin position="243"/>
        <end position="280"/>
    </location>
</feature>
<name>A0A388JLD0_CHABU</name>
<dbReference type="EMBL" id="BFEA01000001">
    <property type="protein sequence ID" value="GBG58626.1"/>
    <property type="molecule type" value="Genomic_DNA"/>
</dbReference>
<dbReference type="AlphaFoldDB" id="A0A388JLD0"/>
<evidence type="ECO:0000313" key="2">
    <source>
        <dbReference type="EMBL" id="GBG58626.1"/>
    </source>
</evidence>
<protein>
    <submittedName>
        <fullName evidence="2">Uncharacterized protein</fullName>
    </submittedName>
</protein>
<keyword evidence="3" id="KW-1185">Reference proteome</keyword>
<organism evidence="2 3">
    <name type="scientific">Chara braunii</name>
    <name type="common">Braun's stonewort</name>
    <dbReference type="NCBI Taxonomy" id="69332"/>
    <lineage>
        <taxon>Eukaryota</taxon>
        <taxon>Viridiplantae</taxon>
        <taxon>Streptophyta</taxon>
        <taxon>Charophyceae</taxon>
        <taxon>Charales</taxon>
        <taxon>Characeae</taxon>
        <taxon>Chara</taxon>
    </lineage>
</organism>
<proteinExistence type="predicted"/>
<dbReference type="Gramene" id="GBG58626">
    <property type="protein sequence ID" value="GBG58626"/>
    <property type="gene ID" value="CBR_g26"/>
</dbReference>
<feature type="compositionally biased region" description="Basic and acidic residues" evidence="1">
    <location>
        <begin position="95"/>
        <end position="105"/>
    </location>
</feature>
<feature type="region of interest" description="Disordered" evidence="1">
    <location>
        <begin position="232"/>
        <end position="280"/>
    </location>
</feature>
<feature type="compositionally biased region" description="Polar residues" evidence="1">
    <location>
        <begin position="140"/>
        <end position="149"/>
    </location>
</feature>
<gene>
    <name evidence="2" type="ORF">CBR_g26</name>
</gene>
<feature type="compositionally biased region" description="Basic and acidic residues" evidence="1">
    <location>
        <begin position="47"/>
        <end position="59"/>
    </location>
</feature>
<reference evidence="2 3" key="1">
    <citation type="journal article" date="2018" name="Cell">
        <title>The Chara Genome: Secondary Complexity and Implications for Plant Terrestrialization.</title>
        <authorList>
            <person name="Nishiyama T."/>
            <person name="Sakayama H."/>
            <person name="Vries J.D."/>
            <person name="Buschmann H."/>
            <person name="Saint-Marcoux D."/>
            <person name="Ullrich K.K."/>
            <person name="Haas F.B."/>
            <person name="Vanderstraeten L."/>
            <person name="Becker D."/>
            <person name="Lang D."/>
            <person name="Vosolsobe S."/>
            <person name="Rombauts S."/>
            <person name="Wilhelmsson P.K.I."/>
            <person name="Janitza P."/>
            <person name="Kern R."/>
            <person name="Heyl A."/>
            <person name="Rumpler F."/>
            <person name="Villalobos L.I.A.C."/>
            <person name="Clay J.M."/>
            <person name="Skokan R."/>
            <person name="Toyoda A."/>
            <person name="Suzuki Y."/>
            <person name="Kagoshima H."/>
            <person name="Schijlen E."/>
            <person name="Tajeshwar N."/>
            <person name="Catarino B."/>
            <person name="Hetherington A.J."/>
            <person name="Saltykova A."/>
            <person name="Bonnot C."/>
            <person name="Breuninger H."/>
            <person name="Symeonidi A."/>
            <person name="Radhakrishnan G.V."/>
            <person name="Van Nieuwerburgh F."/>
            <person name="Deforce D."/>
            <person name="Chang C."/>
            <person name="Karol K.G."/>
            <person name="Hedrich R."/>
            <person name="Ulvskov P."/>
            <person name="Glockner G."/>
            <person name="Delwiche C.F."/>
            <person name="Petrasek J."/>
            <person name="Van de Peer Y."/>
            <person name="Friml J."/>
            <person name="Beilby M."/>
            <person name="Dolan L."/>
            <person name="Kohara Y."/>
            <person name="Sugano S."/>
            <person name="Fujiyama A."/>
            <person name="Delaux P.-M."/>
            <person name="Quint M."/>
            <person name="TheiBen G."/>
            <person name="Hagemann M."/>
            <person name="Harholt J."/>
            <person name="Dunand C."/>
            <person name="Zachgo S."/>
            <person name="Langdale J."/>
            <person name="Maumus F."/>
            <person name="Straeten D.V.D."/>
            <person name="Gould S.B."/>
            <person name="Rensing S.A."/>
        </authorList>
    </citation>
    <scope>NUCLEOTIDE SEQUENCE [LARGE SCALE GENOMIC DNA]</scope>
    <source>
        <strain evidence="2 3">S276</strain>
    </source>
</reference>
<accession>A0A388JLD0</accession>
<evidence type="ECO:0000313" key="3">
    <source>
        <dbReference type="Proteomes" id="UP000265515"/>
    </source>
</evidence>
<comment type="caution">
    <text evidence="2">The sequence shown here is derived from an EMBL/GenBank/DDBJ whole genome shotgun (WGS) entry which is preliminary data.</text>
</comment>
<dbReference type="Proteomes" id="UP000265515">
    <property type="component" value="Unassembled WGS sequence"/>
</dbReference>
<feature type="region of interest" description="Disordered" evidence="1">
    <location>
        <begin position="20"/>
        <end position="105"/>
    </location>
</feature>